<evidence type="ECO:0000256" key="1">
    <source>
        <dbReference type="SAM" id="Phobius"/>
    </source>
</evidence>
<keyword evidence="3" id="KW-1185">Reference proteome</keyword>
<proteinExistence type="predicted"/>
<dbReference type="STRING" id="1406840.Q763_03350"/>
<dbReference type="AlphaFoldDB" id="A0A0A2LWL2"/>
<dbReference type="eggNOG" id="ENOG5033BH4">
    <property type="taxonomic scope" value="Bacteria"/>
</dbReference>
<keyword evidence="1" id="KW-0472">Membrane</keyword>
<dbReference type="Proteomes" id="UP000030129">
    <property type="component" value="Unassembled WGS sequence"/>
</dbReference>
<feature type="transmembrane region" description="Helical" evidence="1">
    <location>
        <begin position="48"/>
        <end position="69"/>
    </location>
</feature>
<sequence length="135" mass="15419">MKPFNLDKEPKIKSGFTTPDSYFDDFTEKMMQQLPEQEVKVVPLYRRMSVWISSVAAVLVIALGVSLLLKTNTKSEPDATTIENYLVYQADILPNDFIQGLDKDAIEDLEASIAISDEDIENYLNNEDYDIYLNE</sequence>
<organism evidence="2 3">
    <name type="scientific">Flavobacterium beibuense F44-8</name>
    <dbReference type="NCBI Taxonomy" id="1406840"/>
    <lineage>
        <taxon>Bacteria</taxon>
        <taxon>Pseudomonadati</taxon>
        <taxon>Bacteroidota</taxon>
        <taxon>Flavobacteriia</taxon>
        <taxon>Flavobacteriales</taxon>
        <taxon>Flavobacteriaceae</taxon>
        <taxon>Flavobacterium</taxon>
    </lineage>
</organism>
<accession>A0A0A2LWL2</accession>
<gene>
    <name evidence="2" type="ORF">Q763_03350</name>
</gene>
<comment type="caution">
    <text evidence="2">The sequence shown here is derived from an EMBL/GenBank/DDBJ whole genome shotgun (WGS) entry which is preliminary data.</text>
</comment>
<dbReference type="EMBL" id="JRLV01000003">
    <property type="protein sequence ID" value="KGO83613.1"/>
    <property type="molecule type" value="Genomic_DNA"/>
</dbReference>
<name>A0A0A2LWL2_9FLAO</name>
<evidence type="ECO:0000313" key="2">
    <source>
        <dbReference type="EMBL" id="KGO83613.1"/>
    </source>
</evidence>
<evidence type="ECO:0000313" key="3">
    <source>
        <dbReference type="Proteomes" id="UP000030129"/>
    </source>
</evidence>
<keyword evidence="1" id="KW-1133">Transmembrane helix</keyword>
<keyword evidence="1" id="KW-0812">Transmembrane</keyword>
<protein>
    <submittedName>
        <fullName evidence="2">Uncharacterized protein</fullName>
    </submittedName>
</protein>
<dbReference type="RefSeq" id="WP_035131135.1">
    <property type="nucleotide sequence ID" value="NZ_JRLV01000003.1"/>
</dbReference>
<reference evidence="2 3" key="1">
    <citation type="submission" date="2013-09" db="EMBL/GenBank/DDBJ databases">
        <authorList>
            <person name="Zeng Z."/>
            <person name="Chen C."/>
        </authorList>
    </citation>
    <scope>NUCLEOTIDE SEQUENCE [LARGE SCALE GENOMIC DNA]</scope>
    <source>
        <strain evidence="2 3">F44-8</strain>
    </source>
</reference>